<dbReference type="Gene3D" id="1.25.40.10">
    <property type="entry name" value="Tetratricopeptide repeat domain"/>
    <property type="match status" value="5"/>
</dbReference>
<dbReference type="InterPro" id="IPR046960">
    <property type="entry name" value="PPR_At4g14850-like_plant"/>
</dbReference>
<dbReference type="PANTHER" id="PTHR47926">
    <property type="entry name" value="PENTATRICOPEPTIDE REPEAT-CONTAINING PROTEIN"/>
    <property type="match status" value="1"/>
</dbReference>
<evidence type="ECO:0000259" key="3">
    <source>
        <dbReference type="Pfam" id="PF14432"/>
    </source>
</evidence>
<organism evidence="4 6">
    <name type="scientific">Vanilla planifolia</name>
    <name type="common">Vanilla</name>
    <dbReference type="NCBI Taxonomy" id="51239"/>
    <lineage>
        <taxon>Eukaryota</taxon>
        <taxon>Viridiplantae</taxon>
        <taxon>Streptophyta</taxon>
        <taxon>Embryophyta</taxon>
        <taxon>Tracheophyta</taxon>
        <taxon>Spermatophyta</taxon>
        <taxon>Magnoliopsida</taxon>
        <taxon>Liliopsida</taxon>
        <taxon>Asparagales</taxon>
        <taxon>Orchidaceae</taxon>
        <taxon>Vanilloideae</taxon>
        <taxon>Vanilleae</taxon>
        <taxon>Vanilla</taxon>
    </lineage>
</organism>
<reference evidence="6 7" key="1">
    <citation type="journal article" date="2020" name="Nat. Food">
        <title>A phased Vanilla planifolia genome enables genetic improvement of flavour and production.</title>
        <authorList>
            <person name="Hasing T."/>
            <person name="Tang H."/>
            <person name="Brym M."/>
            <person name="Khazi F."/>
            <person name="Huang T."/>
            <person name="Chambers A.H."/>
        </authorList>
    </citation>
    <scope>NUCLEOTIDE SEQUENCE [LARGE SCALE GENOMIC DNA]</scope>
    <source>
        <tissue evidence="4">Leaf</tissue>
    </source>
</reference>
<dbReference type="AlphaFoldDB" id="A0A835UWG9"/>
<dbReference type="InterPro" id="IPR046848">
    <property type="entry name" value="E_motif"/>
</dbReference>
<feature type="repeat" description="PPR" evidence="2">
    <location>
        <begin position="193"/>
        <end position="227"/>
    </location>
</feature>
<keyword evidence="6" id="KW-1185">Reference proteome</keyword>
<dbReference type="Pfam" id="PF14432">
    <property type="entry name" value="DYW_deaminase"/>
    <property type="match status" value="1"/>
</dbReference>
<protein>
    <recommendedName>
        <fullName evidence="3">DYW domain-containing protein</fullName>
    </recommendedName>
</protein>
<evidence type="ECO:0000313" key="7">
    <source>
        <dbReference type="Proteomes" id="UP000639772"/>
    </source>
</evidence>
<dbReference type="Pfam" id="PF20431">
    <property type="entry name" value="E_motif"/>
    <property type="match status" value="1"/>
</dbReference>
<gene>
    <name evidence="5" type="ORF">HPP92_012977</name>
    <name evidence="4" type="ORF">HPP92_013443</name>
</gene>
<dbReference type="PROSITE" id="PS51375">
    <property type="entry name" value="PPR"/>
    <property type="match status" value="6"/>
</dbReference>
<dbReference type="GO" id="GO:0008270">
    <property type="term" value="F:zinc ion binding"/>
    <property type="evidence" value="ECO:0007669"/>
    <property type="project" value="InterPro"/>
</dbReference>
<dbReference type="SUPFAM" id="SSF48452">
    <property type="entry name" value="TPR-like"/>
    <property type="match status" value="1"/>
</dbReference>
<dbReference type="InterPro" id="IPR032867">
    <property type="entry name" value="DYW_dom"/>
</dbReference>
<dbReference type="NCBIfam" id="TIGR00756">
    <property type="entry name" value="PPR"/>
    <property type="match status" value="5"/>
</dbReference>
<feature type="repeat" description="PPR" evidence="2">
    <location>
        <begin position="89"/>
        <end position="123"/>
    </location>
</feature>
<name>A0A835UWG9_VANPL</name>
<dbReference type="Pfam" id="PF01535">
    <property type="entry name" value="PPR"/>
    <property type="match status" value="7"/>
</dbReference>
<comment type="caution">
    <text evidence="4">The sequence shown here is derived from an EMBL/GenBank/DDBJ whole genome shotgun (WGS) entry which is preliminary data.</text>
</comment>
<evidence type="ECO:0000313" key="5">
    <source>
        <dbReference type="EMBL" id="KAG0478258.1"/>
    </source>
</evidence>
<feature type="repeat" description="PPR" evidence="2">
    <location>
        <begin position="25"/>
        <end position="59"/>
    </location>
</feature>
<dbReference type="Proteomes" id="UP000639772">
    <property type="component" value="Chromosome 6"/>
</dbReference>
<sequence>MTISFTASRLANHLSCKPYLRSVEALYSYNRRLDCLAKAGRLDDARRLFDELPHRDEVSWNTLISAYASAGLYDDALLLFRSNPQLYSSTVPWSSLISGFSRSGRTVDAFHIFHRMLFVGLRPDPYSLGAYIRACSNLPSLITGEVAHSLAIKSSLNADSFVAAALVAMYSNCGQATAATFVFDSVPMECRSNRVLWTSLIMARAHDGDHLRAMELFRLMRYEGFAPNQFTLPIVLTACAADLALDFGRQIHALATHTGLYTSQFVQSSLVNLYAKCSDLAAAKMVLALAEHDDTVSWNSLIVRCSRAALHDDALSLFSEMHRRCIGMDEFSFPSALNSLAAADDLGNGLALHCLVEKTGFGNRQHVGNALVDMYSKCGQPVVAYKLFDTLPSRNVVGWTALYNGYSRHVSDESALRLYCRMRAIGVHPDEYIISSVLSSCADLTLLELGRQVHAVAILLGLVSFRSASNSLITMYAKSGCAHAACEVFNSMIHRDAITWTAMIVGYAQNGRGRDSLVLFNQMVRSGATPDYVTFIGLLFACSHAGMVDVGRAHFDSMEPLYGVAPGPEHYACMVDLLCRGGRVSEGAALLFSGAGAAMADATVWKSLLAGSRVHRDVHVAEWAAGELLRLDPGDATAYVMLSNVYSAAGRWTDVARVRGVMRARGVTKEPGCSWVEDCGRVHVFHVDDRGHPMAAEIYEKVTEMLEEAEAAGYMVDTRWSLQYAAEEEREWGLAHHSEKLAVAFGLLCGPKEKPIRVYKNLRICGDCHTAIKFVAKVYEREIVLRDSNCFHHFSGGNCSCFDYW</sequence>
<feature type="repeat" description="PPR" evidence="2">
    <location>
        <begin position="395"/>
        <end position="429"/>
    </location>
</feature>
<dbReference type="FunFam" id="1.25.40.10:FF:001093">
    <property type="entry name" value="Pentatricopeptide repeat-containing protein At2g34400"/>
    <property type="match status" value="1"/>
</dbReference>
<evidence type="ECO:0000256" key="1">
    <source>
        <dbReference type="ARBA" id="ARBA00022737"/>
    </source>
</evidence>
<dbReference type="GO" id="GO:0003723">
    <property type="term" value="F:RNA binding"/>
    <property type="evidence" value="ECO:0007669"/>
    <property type="project" value="InterPro"/>
</dbReference>
<evidence type="ECO:0000313" key="6">
    <source>
        <dbReference type="Proteomes" id="UP000636800"/>
    </source>
</evidence>
<evidence type="ECO:0000256" key="2">
    <source>
        <dbReference type="PROSITE-ProRule" id="PRU00708"/>
    </source>
</evidence>
<dbReference type="EMBL" id="JADCNL010000006">
    <property type="protein sequence ID" value="KAG0476602.1"/>
    <property type="molecule type" value="Genomic_DNA"/>
</dbReference>
<dbReference type="OrthoDB" id="185373at2759"/>
<dbReference type="Proteomes" id="UP000636800">
    <property type="component" value="Chromosome 6"/>
</dbReference>
<dbReference type="InterPro" id="IPR011990">
    <property type="entry name" value="TPR-like_helical_dom_sf"/>
</dbReference>
<evidence type="ECO:0000313" key="4">
    <source>
        <dbReference type="EMBL" id="KAG0476602.1"/>
    </source>
</evidence>
<dbReference type="Pfam" id="PF13041">
    <property type="entry name" value="PPR_2"/>
    <property type="match status" value="1"/>
</dbReference>
<feature type="repeat" description="PPR" evidence="2">
    <location>
        <begin position="294"/>
        <end position="328"/>
    </location>
</feature>
<dbReference type="InterPro" id="IPR002885">
    <property type="entry name" value="PPR_rpt"/>
</dbReference>
<accession>A0A835UWG9</accession>
<dbReference type="FunFam" id="1.25.40.10:FF:000344">
    <property type="entry name" value="Pentatricopeptide repeat-containing protein"/>
    <property type="match status" value="1"/>
</dbReference>
<dbReference type="GO" id="GO:0009451">
    <property type="term" value="P:RNA modification"/>
    <property type="evidence" value="ECO:0007669"/>
    <property type="project" value="InterPro"/>
</dbReference>
<dbReference type="PANTHER" id="PTHR47926:SF517">
    <property type="entry name" value="TETRATRICOPEPTIDE REPEAT-LIKE SUPERFAMILY PROTEIN"/>
    <property type="match status" value="1"/>
</dbReference>
<proteinExistence type="predicted"/>
<dbReference type="EMBL" id="JADCNM010000006">
    <property type="protein sequence ID" value="KAG0478258.1"/>
    <property type="molecule type" value="Genomic_DNA"/>
</dbReference>
<keyword evidence="1" id="KW-0677">Repeat</keyword>
<feature type="repeat" description="PPR" evidence="2">
    <location>
        <begin position="496"/>
        <end position="530"/>
    </location>
</feature>
<feature type="domain" description="DYW" evidence="3">
    <location>
        <begin position="713"/>
        <end position="805"/>
    </location>
</feature>